<dbReference type="InterPro" id="IPR007404">
    <property type="entry name" value="YdjM-like"/>
</dbReference>
<protein>
    <submittedName>
        <fullName evidence="1">Metal-dependent hydrolase</fullName>
    </submittedName>
</protein>
<dbReference type="RefSeq" id="WP_327600718.1">
    <property type="nucleotide sequence ID" value="NZ_JAYXHS010000004.1"/>
</dbReference>
<dbReference type="GO" id="GO:0016787">
    <property type="term" value="F:hydrolase activity"/>
    <property type="evidence" value="ECO:0007669"/>
    <property type="project" value="UniProtKB-KW"/>
</dbReference>
<reference evidence="1 2" key="1">
    <citation type="submission" date="2024-01" db="EMBL/GenBank/DDBJ databases">
        <title>Uliginosibacterium soil sp. nov.</title>
        <authorList>
            <person name="Lv Y."/>
        </authorList>
    </citation>
    <scope>NUCLEOTIDE SEQUENCE [LARGE SCALE GENOMIC DNA]</scope>
    <source>
        <strain evidence="1 2">H3</strain>
    </source>
</reference>
<accession>A0ABU6K772</accession>
<dbReference type="Pfam" id="PF04307">
    <property type="entry name" value="YdjM"/>
    <property type="match status" value="1"/>
</dbReference>
<dbReference type="EMBL" id="JAYXHS010000004">
    <property type="protein sequence ID" value="MEC5387744.1"/>
    <property type="molecule type" value="Genomic_DNA"/>
</dbReference>
<keyword evidence="1" id="KW-0378">Hydrolase</keyword>
<proteinExistence type="predicted"/>
<organism evidence="1 2">
    <name type="scientific">Uliginosibacterium silvisoli</name>
    <dbReference type="NCBI Taxonomy" id="3114758"/>
    <lineage>
        <taxon>Bacteria</taxon>
        <taxon>Pseudomonadati</taxon>
        <taxon>Pseudomonadota</taxon>
        <taxon>Betaproteobacteria</taxon>
        <taxon>Rhodocyclales</taxon>
        <taxon>Zoogloeaceae</taxon>
        <taxon>Uliginosibacterium</taxon>
    </lineage>
</organism>
<sequence length="121" mass="12958">MNGPTHRLVAGLTVGVYLADKESKAGTTTCAPILAGAGAAYLTSLPDILEPATSPNHRQFFHSIAFATLIGVGLYKLNKWQPETDLEEALKGVAQLAGWAYLIHLALDFTTRKSLPLLGRI</sequence>
<keyword evidence="2" id="KW-1185">Reference proteome</keyword>
<evidence type="ECO:0000313" key="1">
    <source>
        <dbReference type="EMBL" id="MEC5387744.1"/>
    </source>
</evidence>
<gene>
    <name evidence="1" type="ORF">VVD49_18570</name>
</gene>
<comment type="caution">
    <text evidence="1">The sequence shown here is derived from an EMBL/GenBank/DDBJ whole genome shotgun (WGS) entry which is preliminary data.</text>
</comment>
<name>A0ABU6K772_9RHOO</name>
<dbReference type="Proteomes" id="UP001331561">
    <property type="component" value="Unassembled WGS sequence"/>
</dbReference>
<evidence type="ECO:0000313" key="2">
    <source>
        <dbReference type="Proteomes" id="UP001331561"/>
    </source>
</evidence>